<protein>
    <submittedName>
        <fullName evidence="1">Uncharacterized protein</fullName>
    </submittedName>
</protein>
<sequence>MVLDGPTEYRFITAYLETKTFLKIKVSDEKQSDKGFELVMMRAALRRNDVVQGYFSFHGYPKTNEDGFCNFVSWSDKEDDTRDLPPHCRNFEPTAREEVLTHFYRISMPESHRSPVVLVLVPHHSLKSKPRTIHQLF</sequence>
<organism evidence="1 2">
    <name type="scientific">Araneus ventricosus</name>
    <name type="common">Orbweaver spider</name>
    <name type="synonym">Epeira ventricosa</name>
    <dbReference type="NCBI Taxonomy" id="182803"/>
    <lineage>
        <taxon>Eukaryota</taxon>
        <taxon>Metazoa</taxon>
        <taxon>Ecdysozoa</taxon>
        <taxon>Arthropoda</taxon>
        <taxon>Chelicerata</taxon>
        <taxon>Arachnida</taxon>
        <taxon>Araneae</taxon>
        <taxon>Araneomorphae</taxon>
        <taxon>Entelegynae</taxon>
        <taxon>Araneoidea</taxon>
        <taxon>Araneidae</taxon>
        <taxon>Araneus</taxon>
    </lineage>
</organism>
<accession>A0A4Y2BAP8</accession>
<dbReference type="AlphaFoldDB" id="A0A4Y2BAP8"/>
<keyword evidence="2" id="KW-1185">Reference proteome</keyword>
<proteinExistence type="predicted"/>
<evidence type="ECO:0000313" key="2">
    <source>
        <dbReference type="Proteomes" id="UP000499080"/>
    </source>
</evidence>
<comment type="caution">
    <text evidence="1">The sequence shown here is derived from an EMBL/GenBank/DDBJ whole genome shotgun (WGS) entry which is preliminary data.</text>
</comment>
<dbReference type="EMBL" id="BGPR01000059">
    <property type="protein sequence ID" value="GBL88346.1"/>
    <property type="molecule type" value="Genomic_DNA"/>
</dbReference>
<dbReference type="Proteomes" id="UP000499080">
    <property type="component" value="Unassembled WGS sequence"/>
</dbReference>
<gene>
    <name evidence="1" type="ORF">AVEN_103010_1</name>
</gene>
<reference evidence="1 2" key="1">
    <citation type="journal article" date="2019" name="Sci. Rep.">
        <title>Orb-weaving spider Araneus ventricosus genome elucidates the spidroin gene catalogue.</title>
        <authorList>
            <person name="Kono N."/>
            <person name="Nakamura H."/>
            <person name="Ohtoshi R."/>
            <person name="Moran D.A.P."/>
            <person name="Shinohara A."/>
            <person name="Yoshida Y."/>
            <person name="Fujiwara M."/>
            <person name="Mori M."/>
            <person name="Tomita M."/>
            <person name="Arakawa K."/>
        </authorList>
    </citation>
    <scope>NUCLEOTIDE SEQUENCE [LARGE SCALE GENOMIC DNA]</scope>
</reference>
<evidence type="ECO:0000313" key="1">
    <source>
        <dbReference type="EMBL" id="GBL88346.1"/>
    </source>
</evidence>
<name>A0A4Y2BAP8_ARAVE</name>